<evidence type="ECO:0000256" key="4">
    <source>
        <dbReference type="PROSITE-ProRule" id="PRU00335"/>
    </source>
</evidence>
<keyword evidence="1" id="KW-0805">Transcription regulation</keyword>
<dbReference type="InterPro" id="IPR001647">
    <property type="entry name" value="HTH_TetR"/>
</dbReference>
<reference evidence="6" key="2">
    <citation type="submission" date="2020-09" db="EMBL/GenBank/DDBJ databases">
        <authorList>
            <person name="Sun Q."/>
            <person name="Ohkuma M."/>
        </authorList>
    </citation>
    <scope>NUCLEOTIDE SEQUENCE</scope>
    <source>
        <strain evidence="6">JCM 3035</strain>
    </source>
</reference>
<dbReference type="InterPro" id="IPR050109">
    <property type="entry name" value="HTH-type_TetR-like_transc_reg"/>
</dbReference>
<dbReference type="GO" id="GO:0003700">
    <property type="term" value="F:DNA-binding transcription factor activity"/>
    <property type="evidence" value="ECO:0007669"/>
    <property type="project" value="TreeGrafter"/>
</dbReference>
<evidence type="ECO:0000259" key="5">
    <source>
        <dbReference type="PROSITE" id="PS50977"/>
    </source>
</evidence>
<dbReference type="RefSeq" id="WP_213089277.1">
    <property type="nucleotide sequence ID" value="NZ_BMPQ01000004.1"/>
</dbReference>
<sequence length="212" mass="22374">MTATDPNPPTLAERAVRRRMAAAEEGARAEVDALLDAGLRLMAEGGRRSPRVADIVASAGLSNDAFYRYFDGKDALVEAIVERGARELAARVRQRLQRAADAAPEERLRTGVAAVVRQATDPGLAARIRAVLSAGVAPVPDAGHVMVVLVDDLGTLFAAPARELGATDPERAGRTVAGAAVAALQHWLLAGRTPDEVDIEQLMRFLVAGARV</sequence>
<dbReference type="Gene3D" id="1.10.357.10">
    <property type="entry name" value="Tetracycline Repressor, domain 2"/>
    <property type="match status" value="1"/>
</dbReference>
<dbReference type="AlphaFoldDB" id="A0A917QNY5"/>
<dbReference type="PROSITE" id="PS50977">
    <property type="entry name" value="HTH_TETR_2"/>
    <property type="match status" value="1"/>
</dbReference>
<evidence type="ECO:0000256" key="2">
    <source>
        <dbReference type="ARBA" id="ARBA00023125"/>
    </source>
</evidence>
<dbReference type="PRINTS" id="PR00455">
    <property type="entry name" value="HTHTETR"/>
</dbReference>
<dbReference type="InterPro" id="IPR009057">
    <property type="entry name" value="Homeodomain-like_sf"/>
</dbReference>
<dbReference type="GO" id="GO:0000976">
    <property type="term" value="F:transcription cis-regulatory region binding"/>
    <property type="evidence" value="ECO:0007669"/>
    <property type="project" value="TreeGrafter"/>
</dbReference>
<evidence type="ECO:0000256" key="3">
    <source>
        <dbReference type="ARBA" id="ARBA00023163"/>
    </source>
</evidence>
<keyword evidence="2 4" id="KW-0238">DNA-binding</keyword>
<name>A0A917QNY5_9ACTN</name>
<reference evidence="6" key="1">
    <citation type="journal article" date="2014" name="Int. J. Syst. Evol. Microbiol.">
        <title>Complete genome sequence of Corynebacterium casei LMG S-19264T (=DSM 44701T), isolated from a smear-ripened cheese.</title>
        <authorList>
            <consortium name="US DOE Joint Genome Institute (JGI-PGF)"/>
            <person name="Walter F."/>
            <person name="Albersmeier A."/>
            <person name="Kalinowski J."/>
            <person name="Ruckert C."/>
        </authorList>
    </citation>
    <scope>NUCLEOTIDE SEQUENCE</scope>
    <source>
        <strain evidence="6">JCM 3035</strain>
    </source>
</reference>
<dbReference type="PANTHER" id="PTHR30055">
    <property type="entry name" value="HTH-TYPE TRANSCRIPTIONAL REGULATOR RUTR"/>
    <property type="match status" value="1"/>
</dbReference>
<feature type="DNA-binding region" description="H-T-H motif" evidence="4">
    <location>
        <begin position="51"/>
        <end position="70"/>
    </location>
</feature>
<proteinExistence type="predicted"/>
<comment type="caution">
    <text evidence="6">The sequence shown here is derived from an EMBL/GenBank/DDBJ whole genome shotgun (WGS) entry which is preliminary data.</text>
</comment>
<dbReference type="SUPFAM" id="SSF46689">
    <property type="entry name" value="Homeodomain-like"/>
    <property type="match status" value="1"/>
</dbReference>
<dbReference type="EMBL" id="BMPQ01000004">
    <property type="protein sequence ID" value="GGK59435.1"/>
    <property type="molecule type" value="Genomic_DNA"/>
</dbReference>
<evidence type="ECO:0000256" key="1">
    <source>
        <dbReference type="ARBA" id="ARBA00023015"/>
    </source>
</evidence>
<keyword evidence="7" id="KW-1185">Reference proteome</keyword>
<keyword evidence="3" id="KW-0804">Transcription</keyword>
<organism evidence="6 7">
    <name type="scientific">Streptomyces flaveus</name>
    <dbReference type="NCBI Taxonomy" id="66370"/>
    <lineage>
        <taxon>Bacteria</taxon>
        <taxon>Bacillati</taxon>
        <taxon>Actinomycetota</taxon>
        <taxon>Actinomycetes</taxon>
        <taxon>Kitasatosporales</taxon>
        <taxon>Streptomycetaceae</taxon>
        <taxon>Streptomyces</taxon>
        <taxon>Streptomyces aurantiacus group</taxon>
    </lineage>
</organism>
<evidence type="ECO:0000313" key="6">
    <source>
        <dbReference type="EMBL" id="GGK59435.1"/>
    </source>
</evidence>
<feature type="domain" description="HTH tetR-type" evidence="5">
    <location>
        <begin position="28"/>
        <end position="88"/>
    </location>
</feature>
<evidence type="ECO:0000313" key="7">
    <source>
        <dbReference type="Proteomes" id="UP000637788"/>
    </source>
</evidence>
<protein>
    <recommendedName>
        <fullName evidence="5">HTH tetR-type domain-containing protein</fullName>
    </recommendedName>
</protein>
<dbReference type="PANTHER" id="PTHR30055:SF234">
    <property type="entry name" value="HTH-TYPE TRANSCRIPTIONAL REGULATOR BETI"/>
    <property type="match status" value="1"/>
</dbReference>
<gene>
    <name evidence="6" type="ORF">GCM10010094_19730</name>
</gene>
<dbReference type="Proteomes" id="UP000637788">
    <property type="component" value="Unassembled WGS sequence"/>
</dbReference>
<dbReference type="Pfam" id="PF00440">
    <property type="entry name" value="TetR_N"/>
    <property type="match status" value="1"/>
</dbReference>
<accession>A0A917QNY5</accession>